<dbReference type="InterPro" id="IPR036770">
    <property type="entry name" value="Ankyrin_rpt-contain_sf"/>
</dbReference>
<evidence type="ECO:0000313" key="5">
    <source>
        <dbReference type="Proteomes" id="UP000622797"/>
    </source>
</evidence>
<dbReference type="Pfam" id="PF12796">
    <property type="entry name" value="Ank_2"/>
    <property type="match status" value="2"/>
</dbReference>
<dbReference type="SUPFAM" id="SSF48403">
    <property type="entry name" value="Ankyrin repeat"/>
    <property type="match status" value="1"/>
</dbReference>
<feature type="repeat" description="ANK" evidence="2">
    <location>
        <begin position="913"/>
        <end position="941"/>
    </location>
</feature>
<keyword evidence="5" id="KW-1185">Reference proteome</keyword>
<dbReference type="PANTHER" id="PTHR10039:SF10">
    <property type="entry name" value="NACHT DOMAIN-CONTAINING PROTEIN"/>
    <property type="match status" value="1"/>
</dbReference>
<gene>
    <name evidence="4" type="ORF">FSARC_9192</name>
</gene>
<accession>A0A8H4TRX2</accession>
<feature type="repeat" description="ANK" evidence="2">
    <location>
        <begin position="1060"/>
        <end position="1092"/>
    </location>
</feature>
<reference evidence="4" key="2">
    <citation type="submission" date="2020-05" db="EMBL/GenBank/DDBJ databases">
        <authorList>
            <person name="Kim H.-S."/>
            <person name="Proctor R.H."/>
            <person name="Brown D.W."/>
        </authorList>
    </citation>
    <scope>NUCLEOTIDE SEQUENCE</scope>
    <source>
        <strain evidence="4">NRRL 20472</strain>
    </source>
</reference>
<reference evidence="4" key="1">
    <citation type="journal article" date="2020" name="BMC Genomics">
        <title>Correction to: Identification and distribution of gene clusters required for synthesis of sphingolipid metabolism inhibitors in diverse species of the filamentous fungus Fusarium.</title>
        <authorList>
            <person name="Kim H.S."/>
            <person name="Lohmar J.M."/>
            <person name="Busman M."/>
            <person name="Brown D.W."/>
            <person name="Naumann T.A."/>
            <person name="Divon H.H."/>
            <person name="Lysoe E."/>
            <person name="Uhlig S."/>
            <person name="Proctor R.H."/>
        </authorList>
    </citation>
    <scope>NUCLEOTIDE SEQUENCE</scope>
    <source>
        <strain evidence="4">NRRL 20472</strain>
    </source>
</reference>
<dbReference type="Gene3D" id="1.25.40.20">
    <property type="entry name" value="Ankyrin repeat-containing domain"/>
    <property type="match status" value="1"/>
</dbReference>
<dbReference type="Gene3D" id="3.40.50.300">
    <property type="entry name" value="P-loop containing nucleotide triphosphate hydrolases"/>
    <property type="match status" value="1"/>
</dbReference>
<dbReference type="Proteomes" id="UP000622797">
    <property type="component" value="Unassembled WGS sequence"/>
</dbReference>
<evidence type="ECO:0000259" key="3">
    <source>
        <dbReference type="PROSITE" id="PS50837"/>
    </source>
</evidence>
<dbReference type="SUPFAM" id="SSF52540">
    <property type="entry name" value="P-loop containing nucleoside triphosphate hydrolases"/>
    <property type="match status" value="1"/>
</dbReference>
<dbReference type="Pfam" id="PF24883">
    <property type="entry name" value="NPHP3_N"/>
    <property type="match status" value="1"/>
</dbReference>
<dbReference type="PROSITE" id="PS50297">
    <property type="entry name" value="ANK_REP_REGION"/>
    <property type="match status" value="2"/>
</dbReference>
<evidence type="ECO:0000313" key="4">
    <source>
        <dbReference type="EMBL" id="KAF4962744.1"/>
    </source>
</evidence>
<organism evidence="4 5">
    <name type="scientific">Fusarium sarcochroum</name>
    <dbReference type="NCBI Taxonomy" id="1208366"/>
    <lineage>
        <taxon>Eukaryota</taxon>
        <taxon>Fungi</taxon>
        <taxon>Dikarya</taxon>
        <taxon>Ascomycota</taxon>
        <taxon>Pezizomycotina</taxon>
        <taxon>Sordariomycetes</taxon>
        <taxon>Hypocreomycetidae</taxon>
        <taxon>Hypocreales</taxon>
        <taxon>Nectriaceae</taxon>
        <taxon>Fusarium</taxon>
        <taxon>Fusarium lateritium species complex</taxon>
    </lineage>
</organism>
<proteinExistence type="predicted"/>
<dbReference type="EMBL" id="JABEXW010000528">
    <property type="protein sequence ID" value="KAF4962744.1"/>
    <property type="molecule type" value="Genomic_DNA"/>
</dbReference>
<dbReference type="SMART" id="SM00248">
    <property type="entry name" value="ANK"/>
    <property type="match status" value="5"/>
</dbReference>
<dbReference type="PROSITE" id="PS50837">
    <property type="entry name" value="NACHT"/>
    <property type="match status" value="1"/>
</dbReference>
<dbReference type="PANTHER" id="PTHR10039">
    <property type="entry name" value="AMELOGENIN"/>
    <property type="match status" value="1"/>
</dbReference>
<keyword evidence="1" id="KW-0677">Repeat</keyword>
<dbReference type="InterPro" id="IPR002110">
    <property type="entry name" value="Ankyrin_rpt"/>
</dbReference>
<protein>
    <recommendedName>
        <fullName evidence="3">NACHT domain-containing protein</fullName>
    </recommendedName>
</protein>
<dbReference type="InterPro" id="IPR056884">
    <property type="entry name" value="NPHP3-like_N"/>
</dbReference>
<evidence type="ECO:0000256" key="2">
    <source>
        <dbReference type="PROSITE-ProRule" id="PRU00023"/>
    </source>
</evidence>
<dbReference type="InterPro" id="IPR007111">
    <property type="entry name" value="NACHT_NTPase"/>
</dbReference>
<keyword evidence="2" id="KW-0040">ANK repeat</keyword>
<evidence type="ECO:0000256" key="1">
    <source>
        <dbReference type="ARBA" id="ARBA00022737"/>
    </source>
</evidence>
<name>A0A8H4TRX2_9HYPO</name>
<comment type="caution">
    <text evidence="4">The sequence shown here is derived from an EMBL/GenBank/DDBJ whole genome shotgun (WGS) entry which is preliminary data.</text>
</comment>
<dbReference type="OrthoDB" id="7464126at2759"/>
<dbReference type="InterPro" id="IPR027417">
    <property type="entry name" value="P-loop_NTPase"/>
</dbReference>
<dbReference type="PROSITE" id="PS50088">
    <property type="entry name" value="ANK_REPEAT"/>
    <property type="match status" value="3"/>
</dbReference>
<feature type="domain" description="NACHT" evidence="3">
    <location>
        <begin position="303"/>
        <end position="448"/>
    </location>
</feature>
<feature type="repeat" description="ANK" evidence="2">
    <location>
        <begin position="1093"/>
        <end position="1125"/>
    </location>
</feature>
<dbReference type="AlphaFoldDB" id="A0A8H4TRX2"/>
<sequence>MENLFTTVGLVPQLKAEVRLAQAISEFSGSLNTDKDRVKFKNLQSQSPPGSDKIIKLTEEINRDGARLHPSWRPYGTRLIAILERIRQFAPIGDVLMGGSQNMIACGVWAVVRLSLEASTSLTFLSYFENVTSLMLNIARSLSLHKDFSMLFPDCQKLQTYMCEYTIILVRICTKVVANCGKSVLSQLASSLAYSFDSVFKPLESELITWGQMIEKRTTLLLAKASLRSQATVLERFNRLKTTSSQERARILKEDRKHRLLNALCPIQNEVDLIWRRERKNGTSTWMNNHDLYQTWLHSNPSSVMWLKGNLGSGKTVTMASVVAQLASSPLSLREKVSFFFCRAENPKTLLASTLLGSIAAQVLQSPALESALTSFLVDTEISPNICARIDDCVGILLKATPSDWRGFLILDGIDECSLEEAGEICIQLQRLLQSRRVRVLISSRPTSPCYWSAISILKVSATLNMESVDRANDIRAYFTAEVARWNRIRQLPSGLARLAEEQLLAGCQGMFLWLSLQVEDICPKHTRDLRPDAEILMILENLPKSLPEAFDRALTRIQDETFGSKILKLVAAAERNLTADELRVAANVKPGDRVWHASMLIDSGETLLSRYGGCLLDLDEEDSLIRFIHYSVLLHIPGAPVDPRAAAFHFNLSEAQNMMGSVCVTYLNYALFETRISIGQKVSFGQIPEKMAHRETDIKVDLEKLSYDLSNQKWEDTSEAHLFLDYARKYWLAATRDILGHVEQGICLLWKFLVTGSIVSTSLPWNAGVVTDAATWAIENDHRSLFQFFLHSDNQDDVLDVLTAAEACVASKASTFLLTGKDLGLLVPIYLTSTRKNLLALKAFIDLGCHPLRLEGSRLAWYHGDVRSGFDDSVRSTVVKILKDSKPDHDVAMTVVPFLFNYMSGPDEILDNGWTALHICIQHRHKILASQFLSMGADVNGCLLSGRPTPLQLSLKQGLVELAKTLIRAGADTLKNPDGQLPPMLLALGIAELHLFYELFSRGAYESKAWYGNDGKWYTAFQFACLAFCRGPRSSLGHVDTVLKKLLIDGADINLRSSEGETPLILSSRTKKLPLTQTLFALGADPNTTTPGGLSPLMIAACRGDPALVEYLLDNGADLNLRLVENISTNDARILNHTERPTREDLGFADGCWSDLTTKGWSALTLSMMTLTRIIRQVERAKEALHQENLVKTGDDEDYQKAYEFALLSNECRPLGYIVRELLSLGAERLPCDQQVADLLGIDKFVEADCDEIVTKLEEKGVQIRWR</sequence>